<keyword evidence="1" id="KW-0677">Repeat</keyword>
<accession>A0A1K1LBF8</accession>
<dbReference type="SUPFAM" id="SSF48452">
    <property type="entry name" value="TPR-like"/>
    <property type="match status" value="2"/>
</dbReference>
<keyword evidence="4" id="KW-1185">Reference proteome</keyword>
<evidence type="ECO:0000256" key="2">
    <source>
        <dbReference type="ARBA" id="ARBA00022803"/>
    </source>
</evidence>
<dbReference type="Pfam" id="PF13424">
    <property type="entry name" value="TPR_12"/>
    <property type="match status" value="2"/>
</dbReference>
<dbReference type="SMART" id="SM00028">
    <property type="entry name" value="TPR"/>
    <property type="match status" value="4"/>
</dbReference>
<gene>
    <name evidence="3" type="ORF">DESPIGER_0142</name>
</gene>
<evidence type="ECO:0000313" key="4">
    <source>
        <dbReference type="Proteomes" id="UP000186323"/>
    </source>
</evidence>
<reference evidence="4" key="1">
    <citation type="submission" date="2016-10" db="EMBL/GenBank/DDBJ databases">
        <authorList>
            <person name="Wegmann U."/>
        </authorList>
    </citation>
    <scope>NUCLEOTIDE SEQUENCE [LARGE SCALE GENOMIC DNA]</scope>
</reference>
<sequence>MDAKSWIQEIRAAGRLMAAGDLAGAESRYRQLLDKGTDDPLHKALALDGLGRAVFEQGRQAEAIEAIEAAVSLLRERQGAQDPATCGALQNLGRLYLAAGQVEKSIAVSREAVDGLRAAFGEDHPLVAGALLRLSACLYMQRDLDGAEELLLKARDVFEKQPGNESRMDVSTCLNNLGRIREERGDLEQGIALHRQAAAIRKGLLGDHTETAFSLGNLGVALATAGQWQEAVDTLQEALDCYARAGHTSGPDIEGYRKNLEICRHALKMVAPGTAPQVSDD</sequence>
<dbReference type="InterPro" id="IPR011990">
    <property type="entry name" value="TPR-like_helical_dom_sf"/>
</dbReference>
<dbReference type="KEGG" id="dpg:DESPIGER_0142"/>
<dbReference type="Gene3D" id="1.25.40.10">
    <property type="entry name" value="Tetratricopeptide repeat domain"/>
    <property type="match status" value="2"/>
</dbReference>
<dbReference type="Proteomes" id="UP000186323">
    <property type="component" value="Chromosome I"/>
</dbReference>
<proteinExistence type="predicted"/>
<dbReference type="AlphaFoldDB" id="A0A1K1LBF8"/>
<organism evidence="3 4">
    <name type="scientific">Desulfovibrio piger</name>
    <dbReference type="NCBI Taxonomy" id="901"/>
    <lineage>
        <taxon>Bacteria</taxon>
        <taxon>Pseudomonadati</taxon>
        <taxon>Thermodesulfobacteriota</taxon>
        <taxon>Desulfovibrionia</taxon>
        <taxon>Desulfovibrionales</taxon>
        <taxon>Desulfovibrionaceae</taxon>
        <taxon>Desulfovibrio</taxon>
    </lineage>
</organism>
<dbReference type="PANTHER" id="PTHR45641:SF19">
    <property type="entry name" value="NEPHROCYSTIN-3"/>
    <property type="match status" value="1"/>
</dbReference>
<dbReference type="Pfam" id="PF13432">
    <property type="entry name" value="TPR_16"/>
    <property type="match status" value="1"/>
</dbReference>
<dbReference type="PANTHER" id="PTHR45641">
    <property type="entry name" value="TETRATRICOPEPTIDE REPEAT PROTEIN (AFU_ORTHOLOGUE AFUA_6G03870)"/>
    <property type="match status" value="1"/>
</dbReference>
<dbReference type="EMBL" id="LT630450">
    <property type="protein sequence ID" value="SFV72044.1"/>
    <property type="molecule type" value="Genomic_DNA"/>
</dbReference>
<evidence type="ECO:0000256" key="1">
    <source>
        <dbReference type="ARBA" id="ARBA00022737"/>
    </source>
</evidence>
<dbReference type="RefSeq" id="WP_072331735.1">
    <property type="nucleotide sequence ID" value="NZ_DBGALU010000059.1"/>
</dbReference>
<dbReference type="InterPro" id="IPR019734">
    <property type="entry name" value="TPR_rpt"/>
</dbReference>
<protein>
    <submittedName>
        <fullName evidence="3">Kinesin light chain-like protein</fullName>
    </submittedName>
</protein>
<evidence type="ECO:0000313" key="3">
    <source>
        <dbReference type="EMBL" id="SFV72044.1"/>
    </source>
</evidence>
<keyword evidence="2" id="KW-0802">TPR repeat</keyword>
<name>A0A1K1LBF8_9BACT</name>